<dbReference type="RefSeq" id="WP_263340504.1">
    <property type="nucleotide sequence ID" value="NZ_JAGSYH010000005.1"/>
</dbReference>
<evidence type="ECO:0000313" key="4">
    <source>
        <dbReference type="Proteomes" id="UP001596091"/>
    </source>
</evidence>
<comment type="caution">
    <text evidence="3">The sequence shown here is derived from an EMBL/GenBank/DDBJ whole genome shotgun (WGS) entry which is preliminary data.</text>
</comment>
<evidence type="ECO:0000313" key="3">
    <source>
        <dbReference type="EMBL" id="MFC5863455.1"/>
    </source>
</evidence>
<evidence type="ECO:0000256" key="1">
    <source>
        <dbReference type="SAM" id="MobiDB-lite"/>
    </source>
</evidence>
<reference evidence="4" key="1">
    <citation type="journal article" date="2019" name="Int. J. Syst. Evol. Microbiol.">
        <title>The Global Catalogue of Microorganisms (GCM) 10K type strain sequencing project: providing services to taxonomists for standard genome sequencing and annotation.</title>
        <authorList>
            <consortium name="The Broad Institute Genomics Platform"/>
            <consortium name="The Broad Institute Genome Sequencing Center for Infectious Disease"/>
            <person name="Wu L."/>
            <person name="Ma J."/>
        </authorList>
    </citation>
    <scope>NUCLEOTIDE SEQUENCE [LARGE SCALE GENOMIC DNA]</scope>
    <source>
        <strain evidence="4">JCM 4087</strain>
    </source>
</reference>
<name>A0ABW1EJJ7_9BACT</name>
<protein>
    <submittedName>
        <fullName evidence="3">Uncharacterized protein</fullName>
    </submittedName>
</protein>
<keyword evidence="2" id="KW-0812">Transmembrane</keyword>
<accession>A0ABW1EJJ7</accession>
<feature type="transmembrane region" description="Helical" evidence="2">
    <location>
        <begin position="576"/>
        <end position="600"/>
    </location>
</feature>
<gene>
    <name evidence="3" type="ORF">ACFPT7_14210</name>
</gene>
<proteinExistence type="predicted"/>
<evidence type="ECO:0000256" key="2">
    <source>
        <dbReference type="SAM" id="Phobius"/>
    </source>
</evidence>
<organism evidence="3 4">
    <name type="scientific">Acidicapsa dinghuensis</name>
    <dbReference type="NCBI Taxonomy" id="2218256"/>
    <lineage>
        <taxon>Bacteria</taxon>
        <taxon>Pseudomonadati</taxon>
        <taxon>Acidobacteriota</taxon>
        <taxon>Terriglobia</taxon>
        <taxon>Terriglobales</taxon>
        <taxon>Acidobacteriaceae</taxon>
        <taxon>Acidicapsa</taxon>
    </lineage>
</organism>
<dbReference type="Proteomes" id="UP001596091">
    <property type="component" value="Unassembled WGS sequence"/>
</dbReference>
<keyword evidence="2" id="KW-0472">Membrane</keyword>
<feature type="region of interest" description="Disordered" evidence="1">
    <location>
        <begin position="524"/>
        <end position="550"/>
    </location>
</feature>
<dbReference type="EMBL" id="JBHSPH010000005">
    <property type="protein sequence ID" value="MFC5863455.1"/>
    <property type="molecule type" value="Genomic_DNA"/>
</dbReference>
<sequence length="602" mass="66671">MTLDPARTISPIPINQAERLILEQVTAQNEADCYFGGSHDAVHGQTWTAERQVRGDFLSKLCLWIFGSASLQSRIVTIRGARITGPSDLSELNLPMLTLKLKDCRFDWHLDISSSHLSAIELNGCWVPWLDGQGAVIDKNFSMEKMTSSRALVLDGMSIGGDWDCDSSVIGDQHPSNCDSEQDNQCNVILYGQDMQVGGTLYLTQTNFSGGVHLTGTKIGGDLDCSQGEFHGYGNKSLNLEKITVGGQILFSDGFESYGPLWINNAFVKNGIDASGGFFRNSELPLKTSNIYALWIENSNIQGESKFDDDFDSTGLSLRNSEFGSVQMLGAVNFPGLDLRGAKARKFTDSKGKWPPQGTLHLNGFIYEEIEDDDTTGRISVADRLKWLGLYPGESPQPYMQLAKVLRERGEDEDATVILKEMQAKVVQGRMNGLDKFQGELLAPFGYGYHPENAIIFLLCTTGLGWIIYRRSFLAGKMTPTEADAYRHFRERGEAPPHYVKFSSLIYSLENTFPLVTLGQASKWQPDPNPADNIVEGRSPKTKESSEDAPGSPIVTIYRKVLQSIDSYLTPPRLHVFLWIQILVGWLLATLFVAGVTGIVRH</sequence>
<keyword evidence="2" id="KW-1133">Transmembrane helix</keyword>
<keyword evidence="4" id="KW-1185">Reference proteome</keyword>